<evidence type="ECO:0000256" key="4">
    <source>
        <dbReference type="PROSITE-ProRule" id="PRU00335"/>
    </source>
</evidence>
<dbReference type="RefSeq" id="WP_117360935.1">
    <property type="nucleotide sequence ID" value="NZ_QURH01000968.1"/>
</dbReference>
<evidence type="ECO:0000313" key="6">
    <source>
        <dbReference type="EMBL" id="RFU37446.1"/>
    </source>
</evidence>
<dbReference type="SUPFAM" id="SSF48498">
    <property type="entry name" value="Tetracyclin repressor-like, C-terminal domain"/>
    <property type="match status" value="1"/>
</dbReference>
<dbReference type="PANTHER" id="PTHR30055">
    <property type="entry name" value="HTH-TYPE TRANSCRIPTIONAL REGULATOR RUTR"/>
    <property type="match status" value="1"/>
</dbReference>
<dbReference type="OrthoDB" id="3869819at2"/>
<dbReference type="Proteomes" id="UP000261811">
    <property type="component" value="Unassembled WGS sequence"/>
</dbReference>
<dbReference type="Gene3D" id="1.10.357.10">
    <property type="entry name" value="Tetracycline Repressor, domain 2"/>
    <property type="match status" value="1"/>
</dbReference>
<evidence type="ECO:0000313" key="7">
    <source>
        <dbReference type="Proteomes" id="UP000261811"/>
    </source>
</evidence>
<accession>A0A372JC95</accession>
<keyword evidence="3" id="KW-0804">Transcription</keyword>
<dbReference type="InterPro" id="IPR050109">
    <property type="entry name" value="HTH-type_TetR-like_transc_reg"/>
</dbReference>
<proteinExistence type="predicted"/>
<organism evidence="6 7">
    <name type="scientific">Actinomadura logoneensis</name>
    <dbReference type="NCBI Taxonomy" id="2293572"/>
    <lineage>
        <taxon>Bacteria</taxon>
        <taxon>Bacillati</taxon>
        <taxon>Actinomycetota</taxon>
        <taxon>Actinomycetes</taxon>
        <taxon>Streptosporangiales</taxon>
        <taxon>Thermomonosporaceae</taxon>
        <taxon>Actinomadura</taxon>
    </lineage>
</organism>
<keyword evidence="7" id="KW-1185">Reference proteome</keyword>
<dbReference type="GO" id="GO:0000976">
    <property type="term" value="F:transcription cis-regulatory region binding"/>
    <property type="evidence" value="ECO:0007669"/>
    <property type="project" value="TreeGrafter"/>
</dbReference>
<keyword evidence="2 4" id="KW-0238">DNA-binding</keyword>
<keyword evidence="1" id="KW-0805">Transcription regulation</keyword>
<name>A0A372JC95_9ACTN</name>
<dbReference type="GO" id="GO:0003700">
    <property type="term" value="F:DNA-binding transcription factor activity"/>
    <property type="evidence" value="ECO:0007669"/>
    <property type="project" value="TreeGrafter"/>
</dbReference>
<dbReference type="PROSITE" id="PS50977">
    <property type="entry name" value="HTH_TETR_2"/>
    <property type="match status" value="1"/>
</dbReference>
<gene>
    <name evidence="6" type="ORF">DZF91_32820</name>
</gene>
<evidence type="ECO:0000259" key="5">
    <source>
        <dbReference type="PROSITE" id="PS50977"/>
    </source>
</evidence>
<feature type="DNA-binding region" description="H-T-H motif" evidence="4">
    <location>
        <begin position="35"/>
        <end position="54"/>
    </location>
</feature>
<evidence type="ECO:0000256" key="2">
    <source>
        <dbReference type="ARBA" id="ARBA00023125"/>
    </source>
</evidence>
<dbReference type="AlphaFoldDB" id="A0A372JC95"/>
<dbReference type="SUPFAM" id="SSF46689">
    <property type="entry name" value="Homeodomain-like"/>
    <property type="match status" value="1"/>
</dbReference>
<evidence type="ECO:0000256" key="3">
    <source>
        <dbReference type="ARBA" id="ARBA00023163"/>
    </source>
</evidence>
<dbReference type="Pfam" id="PF00440">
    <property type="entry name" value="TetR_N"/>
    <property type="match status" value="1"/>
</dbReference>
<dbReference type="EMBL" id="QURH01000968">
    <property type="protein sequence ID" value="RFU37446.1"/>
    <property type="molecule type" value="Genomic_DNA"/>
</dbReference>
<dbReference type="InterPro" id="IPR009057">
    <property type="entry name" value="Homeodomain-like_sf"/>
</dbReference>
<comment type="caution">
    <text evidence="6">The sequence shown here is derived from an EMBL/GenBank/DDBJ whole genome shotgun (WGS) entry which is preliminary data.</text>
</comment>
<sequence>MPSAGPTRRRADAERNTAAILDAAAELLARAPDVGVGDIAKAAGVGRVTVYAHFPSREDLVRAVLARAIEESMAAIAGAASSDGPAEEAFSRLVRDGWPVLSRYGRLHEAAVRALPAEEVREHHDRPLEAVRALVERGRADGAFRTDLDTDWLVTTVYALLHAAADEVAAGKLDRGRAAGVLRTTLLSVLRPAPSGTGPESA</sequence>
<feature type="domain" description="HTH tetR-type" evidence="5">
    <location>
        <begin position="14"/>
        <end position="72"/>
    </location>
</feature>
<dbReference type="InterPro" id="IPR036271">
    <property type="entry name" value="Tet_transcr_reg_TetR-rel_C_sf"/>
</dbReference>
<dbReference type="PANTHER" id="PTHR30055:SF234">
    <property type="entry name" value="HTH-TYPE TRANSCRIPTIONAL REGULATOR BETI"/>
    <property type="match status" value="1"/>
</dbReference>
<protein>
    <submittedName>
        <fullName evidence="6">TetR/AcrR family transcriptional regulator</fullName>
    </submittedName>
</protein>
<dbReference type="InterPro" id="IPR001647">
    <property type="entry name" value="HTH_TetR"/>
</dbReference>
<evidence type="ECO:0000256" key="1">
    <source>
        <dbReference type="ARBA" id="ARBA00023015"/>
    </source>
</evidence>
<reference evidence="6 7" key="1">
    <citation type="submission" date="2018-08" db="EMBL/GenBank/DDBJ databases">
        <title>Actinomadura jelena sp. nov., a novel Actinomycete isolated from soil in Chad.</title>
        <authorList>
            <person name="Shi L."/>
        </authorList>
    </citation>
    <scope>NUCLEOTIDE SEQUENCE [LARGE SCALE GENOMIC DNA]</scope>
    <source>
        <strain evidence="6 7">NEAU-G17</strain>
    </source>
</reference>